<dbReference type="InterPro" id="IPR002656">
    <property type="entry name" value="Acyl_transf_3_dom"/>
</dbReference>
<evidence type="ECO:0000256" key="1">
    <source>
        <dbReference type="SAM" id="Phobius"/>
    </source>
</evidence>
<evidence type="ECO:0000313" key="3">
    <source>
        <dbReference type="EMBL" id="TGD80278.1"/>
    </source>
</evidence>
<feature type="transmembrane region" description="Helical" evidence="1">
    <location>
        <begin position="187"/>
        <end position="208"/>
    </location>
</feature>
<dbReference type="AlphaFoldDB" id="A0A4Z0MLV9"/>
<protein>
    <submittedName>
        <fullName evidence="3">Acyltransferase</fullName>
    </submittedName>
</protein>
<keyword evidence="1" id="KW-0472">Membrane</keyword>
<proteinExistence type="predicted"/>
<keyword evidence="3" id="KW-0012">Acyltransferase</keyword>
<gene>
    <name evidence="3" type="ORF">EU557_10560</name>
</gene>
<keyword evidence="1" id="KW-0812">Transmembrane</keyword>
<evidence type="ECO:0000259" key="2">
    <source>
        <dbReference type="Pfam" id="PF01757"/>
    </source>
</evidence>
<sequence length="238" mass="26831">MLRPPTTPDIFVGTPNPIINGAMWSISYEFRCYALVALVGVLGSRYQKPLWAALLALTLVLNCFPAQMHAVDFPGLYLLLGNFEVFVRVFSFFSAGACFYLFRQQLFLRGSVALVAFGLLIVGMFYQLTANLVLPTVGGYSLFWLAFAPIPALRSFQRLDDVSYGLYLYGWPTQKLLDWFLPTVSPWLLLPLAFVISCLSGWASWHLVEAHFIRRTSKTNSSWFIKAKSIIEPVIPID</sequence>
<name>A0A4Z0MLV9_9BACT</name>
<reference evidence="3 4" key="1">
    <citation type="submission" date="2019-04" db="EMBL/GenBank/DDBJ databases">
        <authorList>
            <person name="Feng G."/>
            <person name="Zhang J."/>
            <person name="Zhu H."/>
        </authorList>
    </citation>
    <scope>NUCLEOTIDE SEQUENCE [LARGE SCALE GENOMIC DNA]</scope>
    <source>
        <strain evidence="3 4">JCM 19491</strain>
    </source>
</reference>
<keyword evidence="3" id="KW-0808">Transferase</keyword>
<feature type="transmembrane region" description="Helical" evidence="1">
    <location>
        <begin position="50"/>
        <end position="70"/>
    </location>
</feature>
<organism evidence="3 4">
    <name type="scientific">Hymenobacter wooponensis</name>
    <dbReference type="NCBI Taxonomy" id="1525360"/>
    <lineage>
        <taxon>Bacteria</taxon>
        <taxon>Pseudomonadati</taxon>
        <taxon>Bacteroidota</taxon>
        <taxon>Cytophagia</taxon>
        <taxon>Cytophagales</taxon>
        <taxon>Hymenobacteraceae</taxon>
        <taxon>Hymenobacter</taxon>
    </lineage>
</organism>
<dbReference type="Pfam" id="PF01757">
    <property type="entry name" value="Acyl_transf_3"/>
    <property type="match status" value="1"/>
</dbReference>
<feature type="transmembrane region" description="Helical" evidence="1">
    <location>
        <begin position="22"/>
        <end position="43"/>
    </location>
</feature>
<evidence type="ECO:0000313" key="4">
    <source>
        <dbReference type="Proteomes" id="UP000298284"/>
    </source>
</evidence>
<keyword evidence="1" id="KW-1133">Transmembrane helix</keyword>
<keyword evidence="4" id="KW-1185">Reference proteome</keyword>
<comment type="caution">
    <text evidence="3">The sequence shown here is derived from an EMBL/GenBank/DDBJ whole genome shotgun (WGS) entry which is preliminary data.</text>
</comment>
<dbReference type="OrthoDB" id="9796461at2"/>
<feature type="transmembrane region" description="Helical" evidence="1">
    <location>
        <begin position="106"/>
        <end position="126"/>
    </location>
</feature>
<dbReference type="RefSeq" id="WP_135530433.1">
    <property type="nucleotide sequence ID" value="NZ_SRKZ01000003.1"/>
</dbReference>
<feature type="transmembrane region" description="Helical" evidence="1">
    <location>
        <begin position="76"/>
        <end position="99"/>
    </location>
</feature>
<dbReference type="Proteomes" id="UP000298284">
    <property type="component" value="Unassembled WGS sequence"/>
</dbReference>
<feature type="domain" description="Acyltransferase 3" evidence="2">
    <location>
        <begin position="16"/>
        <end position="204"/>
    </location>
</feature>
<dbReference type="EMBL" id="SRKZ01000003">
    <property type="protein sequence ID" value="TGD80278.1"/>
    <property type="molecule type" value="Genomic_DNA"/>
</dbReference>
<accession>A0A4Z0MLV9</accession>
<dbReference type="GO" id="GO:0016747">
    <property type="term" value="F:acyltransferase activity, transferring groups other than amino-acyl groups"/>
    <property type="evidence" value="ECO:0007669"/>
    <property type="project" value="InterPro"/>
</dbReference>